<sequence length="42" mass="4970">MINRFKVDLAILKAVNTQNQEIKSMMLTLMEIYRRKTNLKDG</sequence>
<accession>A0A1R3KJG3</accession>
<comment type="caution">
    <text evidence="1">The sequence shown here is derived from an EMBL/GenBank/DDBJ whole genome shotgun (WGS) entry which is preliminary data.</text>
</comment>
<evidence type="ECO:0000313" key="1">
    <source>
        <dbReference type="EMBL" id="OMP07199.1"/>
    </source>
</evidence>
<gene>
    <name evidence="1" type="ORF">COLO4_07547</name>
</gene>
<keyword evidence="2" id="KW-1185">Reference proteome</keyword>
<dbReference type="EMBL" id="AWUE01013354">
    <property type="protein sequence ID" value="OMP07199.1"/>
    <property type="molecule type" value="Genomic_DNA"/>
</dbReference>
<dbReference type="AlphaFoldDB" id="A0A1R3KJG3"/>
<dbReference type="Proteomes" id="UP000187203">
    <property type="component" value="Unassembled WGS sequence"/>
</dbReference>
<protein>
    <submittedName>
        <fullName evidence="1">Uncharacterized protein</fullName>
    </submittedName>
</protein>
<evidence type="ECO:0000313" key="2">
    <source>
        <dbReference type="Proteomes" id="UP000187203"/>
    </source>
</evidence>
<reference evidence="2" key="1">
    <citation type="submission" date="2013-09" db="EMBL/GenBank/DDBJ databases">
        <title>Corchorus olitorius genome sequencing.</title>
        <authorList>
            <person name="Alam M."/>
            <person name="Haque M.S."/>
            <person name="Islam M.S."/>
            <person name="Emdad E.M."/>
            <person name="Islam M.M."/>
            <person name="Ahmed B."/>
            <person name="Halim A."/>
            <person name="Hossen Q.M.M."/>
            <person name="Hossain M.Z."/>
            <person name="Ahmed R."/>
            <person name="Khan M.M."/>
            <person name="Islam R."/>
            <person name="Rashid M.M."/>
            <person name="Khan S.A."/>
            <person name="Rahman M.S."/>
            <person name="Alam M."/>
            <person name="Yahiya A.S."/>
            <person name="Khan M.S."/>
            <person name="Azam M.S."/>
            <person name="Haque T."/>
            <person name="Lashkar M.Z.H."/>
            <person name="Akhand A.I."/>
            <person name="Morshed G."/>
            <person name="Roy S."/>
            <person name="Uddin K.S."/>
            <person name="Rabeya T."/>
            <person name="Hossain A.S."/>
            <person name="Chowdhury A."/>
            <person name="Snigdha A.R."/>
            <person name="Mortoza M.S."/>
            <person name="Matin S.A."/>
            <person name="Hoque S.M.E."/>
            <person name="Islam M.K."/>
            <person name="Roy D.K."/>
            <person name="Haider R."/>
            <person name="Moosa M.M."/>
            <person name="Elias S.M."/>
            <person name="Hasan A.M."/>
            <person name="Jahan S."/>
            <person name="Shafiuddin M."/>
            <person name="Mahmood N."/>
            <person name="Shommy N.S."/>
        </authorList>
    </citation>
    <scope>NUCLEOTIDE SEQUENCE [LARGE SCALE GENOMIC DNA]</scope>
    <source>
        <strain evidence="2">cv. O-4</strain>
    </source>
</reference>
<organism evidence="1 2">
    <name type="scientific">Corchorus olitorius</name>
    <dbReference type="NCBI Taxonomy" id="93759"/>
    <lineage>
        <taxon>Eukaryota</taxon>
        <taxon>Viridiplantae</taxon>
        <taxon>Streptophyta</taxon>
        <taxon>Embryophyta</taxon>
        <taxon>Tracheophyta</taxon>
        <taxon>Spermatophyta</taxon>
        <taxon>Magnoliopsida</taxon>
        <taxon>eudicotyledons</taxon>
        <taxon>Gunneridae</taxon>
        <taxon>Pentapetalae</taxon>
        <taxon>rosids</taxon>
        <taxon>malvids</taxon>
        <taxon>Malvales</taxon>
        <taxon>Malvaceae</taxon>
        <taxon>Grewioideae</taxon>
        <taxon>Apeibeae</taxon>
        <taxon>Corchorus</taxon>
    </lineage>
</organism>
<name>A0A1R3KJG3_9ROSI</name>
<proteinExistence type="predicted"/>